<dbReference type="Gene3D" id="3.60.15.10">
    <property type="entry name" value="Ribonuclease Z/Hydroxyacylglutathione hydrolase-like"/>
    <property type="match status" value="1"/>
</dbReference>
<evidence type="ECO:0000256" key="5">
    <source>
        <dbReference type="ARBA" id="ARBA00022905"/>
    </source>
</evidence>
<dbReference type="EMBL" id="JACHJK010000002">
    <property type="protein sequence ID" value="MBB5925731.1"/>
    <property type="molecule type" value="Genomic_DNA"/>
</dbReference>
<dbReference type="Proteomes" id="UP000585836">
    <property type="component" value="Unassembled WGS sequence"/>
</dbReference>
<dbReference type="AlphaFoldDB" id="A0A7W9PQ27"/>
<keyword evidence="5 6" id="KW-0884">PQQ biosynthesis</keyword>
<evidence type="ECO:0000313" key="9">
    <source>
        <dbReference type="Proteomes" id="UP000585836"/>
    </source>
</evidence>
<evidence type="ECO:0000256" key="2">
    <source>
        <dbReference type="ARBA" id="ARBA00008481"/>
    </source>
</evidence>
<evidence type="ECO:0000313" key="8">
    <source>
        <dbReference type="EMBL" id="MBB5925731.1"/>
    </source>
</evidence>
<reference evidence="8 9" key="1">
    <citation type="submission" date="2020-08" db="EMBL/GenBank/DDBJ databases">
        <title>Genomic Encyclopedia of Type Strains, Phase III (KMG-III): the genomes of soil and plant-associated and newly described type strains.</title>
        <authorList>
            <person name="Whitman W."/>
        </authorList>
    </citation>
    <scope>NUCLEOTIDE SEQUENCE [LARGE SCALE GENOMIC DNA]</scope>
    <source>
        <strain evidence="8 9">CECT 3313</strain>
    </source>
</reference>
<dbReference type="NCBIfam" id="TIGR02108">
    <property type="entry name" value="PQQ_syn_pqqB"/>
    <property type="match status" value="1"/>
</dbReference>
<dbReference type="InterPro" id="IPR036866">
    <property type="entry name" value="RibonucZ/Hydroxyglut_hydro"/>
</dbReference>
<proteinExistence type="inferred from homology"/>
<name>A0A7W9PQ27_9ACTN</name>
<dbReference type="GO" id="GO:0018189">
    <property type="term" value="P:pyrroloquinoline quinone biosynthetic process"/>
    <property type="evidence" value="ECO:0007669"/>
    <property type="project" value="UniProtKB-UniRule"/>
</dbReference>
<comment type="pathway">
    <text evidence="1 6">Cofactor biosynthesis; pyrroloquinoline quinone biosynthesis.</text>
</comment>
<evidence type="ECO:0000256" key="6">
    <source>
        <dbReference type="HAMAP-Rule" id="MF_00653"/>
    </source>
</evidence>
<dbReference type="InterPro" id="IPR011842">
    <property type="entry name" value="PQQ_synth_PqqB"/>
</dbReference>
<dbReference type="HAMAP" id="MF_00653">
    <property type="entry name" value="PQQ_syn_PqqB"/>
    <property type="match status" value="1"/>
</dbReference>
<protein>
    <recommendedName>
        <fullName evidence="3 6">Coenzyme PQQ synthesis protein B</fullName>
    </recommendedName>
    <alternativeName>
        <fullName evidence="6">Pyrroloquinoline quinone biosynthesis protein B</fullName>
    </alternativeName>
</protein>
<evidence type="ECO:0000256" key="3">
    <source>
        <dbReference type="ARBA" id="ARBA00015084"/>
    </source>
</evidence>
<feature type="domain" description="Metallo-beta-lactamase" evidence="7">
    <location>
        <begin position="49"/>
        <end position="262"/>
    </location>
</feature>
<evidence type="ECO:0000256" key="1">
    <source>
        <dbReference type="ARBA" id="ARBA00004886"/>
    </source>
</evidence>
<comment type="caution">
    <text evidence="8">The sequence shown here is derived from an EMBL/GenBank/DDBJ whole genome shotgun (WGS) entry which is preliminary data.</text>
</comment>
<evidence type="ECO:0000256" key="4">
    <source>
        <dbReference type="ARBA" id="ARBA00022448"/>
    </source>
</evidence>
<sequence>MRVVLLGTAAGGGFPQWNCACALCAAARDGKLPSRTQECAAVTGNGRDWWLLNASPDLRAQLAATPALWPGPGPRDSPLRGVLLTDAEADHVSGLAALRGAAGLKVYAAPPVRAVLGPARAALDRYAPWEWADSLADGGFVLAGGLVVTAHPMGARIPKYVPAQAPVPAGPWVTAYRVEDLASGGVLVYAPCVGVWSPVLDELCAGADCVLLDGTFFAADEMGTVGRSGAGQAALGHLPVTGPDGTLAALARHPGPRRIYTHLNNTNPLLDPASPARAHVSEHGAEILPDGSELLLQVCRPDRTPTRPARRDPGETP</sequence>
<gene>
    <name evidence="6" type="primary">pqqB</name>
    <name evidence="8" type="ORF">FHS34_001185</name>
</gene>
<organism evidence="8 9">
    <name type="scientific">Streptomyces echinatus</name>
    <dbReference type="NCBI Taxonomy" id="67293"/>
    <lineage>
        <taxon>Bacteria</taxon>
        <taxon>Bacillati</taxon>
        <taxon>Actinomycetota</taxon>
        <taxon>Actinomycetes</taxon>
        <taxon>Kitasatosporales</taxon>
        <taxon>Streptomycetaceae</taxon>
        <taxon>Streptomyces</taxon>
    </lineage>
</organism>
<dbReference type="InterPro" id="IPR001279">
    <property type="entry name" value="Metallo-B-lactamas"/>
</dbReference>
<keyword evidence="4 6" id="KW-0813">Transport</keyword>
<dbReference type="Pfam" id="PF12706">
    <property type="entry name" value="Lactamase_B_2"/>
    <property type="match status" value="1"/>
</dbReference>
<comment type="similarity">
    <text evidence="2 6">Belongs to the PqqB family.</text>
</comment>
<evidence type="ECO:0000259" key="7">
    <source>
        <dbReference type="Pfam" id="PF12706"/>
    </source>
</evidence>
<dbReference type="RefSeq" id="WP_184961854.1">
    <property type="nucleotide sequence ID" value="NZ_JACHJK010000002.1"/>
</dbReference>
<dbReference type="UniPathway" id="UPA00539"/>
<dbReference type="SUPFAM" id="SSF56281">
    <property type="entry name" value="Metallo-hydrolase/oxidoreductase"/>
    <property type="match status" value="1"/>
</dbReference>
<keyword evidence="9" id="KW-1185">Reference proteome</keyword>
<comment type="function">
    <text evidence="6">May be involved in the transport of PQQ or its precursor to the periplasm.</text>
</comment>
<accession>A0A7W9PQ27</accession>